<accession>A0AAV7MJS3</accession>
<protein>
    <submittedName>
        <fullName evidence="2">Uncharacterized protein</fullName>
    </submittedName>
</protein>
<evidence type="ECO:0000313" key="3">
    <source>
        <dbReference type="Proteomes" id="UP001066276"/>
    </source>
</evidence>
<dbReference type="Proteomes" id="UP001066276">
    <property type="component" value="Chromosome 9"/>
</dbReference>
<gene>
    <name evidence="2" type="ORF">NDU88_001173</name>
</gene>
<feature type="region of interest" description="Disordered" evidence="1">
    <location>
        <begin position="1"/>
        <end position="27"/>
    </location>
</feature>
<organism evidence="2 3">
    <name type="scientific">Pleurodeles waltl</name>
    <name type="common">Iberian ribbed newt</name>
    <dbReference type="NCBI Taxonomy" id="8319"/>
    <lineage>
        <taxon>Eukaryota</taxon>
        <taxon>Metazoa</taxon>
        <taxon>Chordata</taxon>
        <taxon>Craniata</taxon>
        <taxon>Vertebrata</taxon>
        <taxon>Euteleostomi</taxon>
        <taxon>Amphibia</taxon>
        <taxon>Batrachia</taxon>
        <taxon>Caudata</taxon>
        <taxon>Salamandroidea</taxon>
        <taxon>Salamandridae</taxon>
        <taxon>Pleurodelinae</taxon>
        <taxon>Pleurodeles</taxon>
    </lineage>
</organism>
<dbReference type="AlphaFoldDB" id="A0AAV7MJS3"/>
<comment type="caution">
    <text evidence="2">The sequence shown here is derived from an EMBL/GenBank/DDBJ whole genome shotgun (WGS) entry which is preliminary data.</text>
</comment>
<evidence type="ECO:0000256" key="1">
    <source>
        <dbReference type="SAM" id="MobiDB-lite"/>
    </source>
</evidence>
<evidence type="ECO:0000313" key="2">
    <source>
        <dbReference type="EMBL" id="KAJ1103752.1"/>
    </source>
</evidence>
<dbReference type="EMBL" id="JANPWB010000013">
    <property type="protein sequence ID" value="KAJ1103752.1"/>
    <property type="molecule type" value="Genomic_DNA"/>
</dbReference>
<reference evidence="2" key="1">
    <citation type="journal article" date="2022" name="bioRxiv">
        <title>Sequencing and chromosome-scale assembly of the giantPleurodeles waltlgenome.</title>
        <authorList>
            <person name="Brown T."/>
            <person name="Elewa A."/>
            <person name="Iarovenko S."/>
            <person name="Subramanian E."/>
            <person name="Araus A.J."/>
            <person name="Petzold A."/>
            <person name="Susuki M."/>
            <person name="Suzuki K.-i.T."/>
            <person name="Hayashi T."/>
            <person name="Toyoda A."/>
            <person name="Oliveira C."/>
            <person name="Osipova E."/>
            <person name="Leigh N.D."/>
            <person name="Simon A."/>
            <person name="Yun M.H."/>
        </authorList>
    </citation>
    <scope>NUCLEOTIDE SEQUENCE</scope>
    <source>
        <strain evidence="2">20211129_DDA</strain>
        <tissue evidence="2">Liver</tissue>
    </source>
</reference>
<keyword evidence="3" id="KW-1185">Reference proteome</keyword>
<sequence length="186" mass="20686">MTTHVRRGARGDEESTSVLTPPARRGPEEIEQMMGDIDIEPSALSHHAAVILTLRAPFRSEGSHPWRLRTEVVAQITKAISTYLEFNDTADTPLPLLGVVFGGEEYTIAHYADDDVVTLDAPLKALPAFLEEVGAFGAVSGFQAPLKNYYEAKGAVPSSPDQHLRSWFPSHRHEWHVIPFPKRIRH</sequence>
<proteinExistence type="predicted"/>
<name>A0AAV7MJS3_PLEWA</name>